<gene>
    <name evidence="1" type="ORF">AYI68_g5228</name>
</gene>
<proteinExistence type="predicted"/>
<protein>
    <submittedName>
        <fullName evidence="1">Uncharacterized protein</fullName>
    </submittedName>
</protein>
<name>A0A1R0GUV4_9FUNG</name>
<comment type="caution">
    <text evidence="1">The sequence shown here is derived from an EMBL/GenBank/DDBJ whole genome shotgun (WGS) entry which is preliminary data.</text>
</comment>
<accession>A0A1R0GUV4</accession>
<sequence length="110" mass="11969">MKDIVSYFLGLSLSSGPNPPISFSPIIPTLEAVKSLGIVSTWSNWRSVDRRSKGVITALSSLVGEGKECTSDNVLGAASPLTTQQQLRSKHFYQSNWYIESASDTVKFSV</sequence>
<dbReference type="AlphaFoldDB" id="A0A1R0GUV4"/>
<dbReference type="Proteomes" id="UP000187455">
    <property type="component" value="Unassembled WGS sequence"/>
</dbReference>
<evidence type="ECO:0000313" key="1">
    <source>
        <dbReference type="EMBL" id="OLY80674.1"/>
    </source>
</evidence>
<keyword evidence="2" id="KW-1185">Reference proteome</keyword>
<organism evidence="1 2">
    <name type="scientific">Smittium mucronatum</name>
    <dbReference type="NCBI Taxonomy" id="133383"/>
    <lineage>
        <taxon>Eukaryota</taxon>
        <taxon>Fungi</taxon>
        <taxon>Fungi incertae sedis</taxon>
        <taxon>Zoopagomycota</taxon>
        <taxon>Kickxellomycotina</taxon>
        <taxon>Harpellomycetes</taxon>
        <taxon>Harpellales</taxon>
        <taxon>Legeriomycetaceae</taxon>
        <taxon>Smittium</taxon>
    </lineage>
</organism>
<dbReference type="EMBL" id="LSSL01003261">
    <property type="protein sequence ID" value="OLY80674.1"/>
    <property type="molecule type" value="Genomic_DNA"/>
</dbReference>
<reference evidence="1 2" key="1">
    <citation type="journal article" date="2016" name="Mol. Biol. Evol.">
        <title>Genome-Wide Survey of Gut Fungi (Harpellales) Reveals the First Horizontally Transferred Ubiquitin Gene from a Mosquito Host.</title>
        <authorList>
            <person name="Wang Y."/>
            <person name="White M.M."/>
            <person name="Kvist S."/>
            <person name="Moncalvo J.M."/>
        </authorList>
    </citation>
    <scope>NUCLEOTIDE SEQUENCE [LARGE SCALE GENOMIC DNA]</scope>
    <source>
        <strain evidence="1 2">ALG-7-W6</strain>
    </source>
</reference>
<evidence type="ECO:0000313" key="2">
    <source>
        <dbReference type="Proteomes" id="UP000187455"/>
    </source>
</evidence>